<organism evidence="8 9">
    <name type="scientific">Allisonella histaminiformans</name>
    <dbReference type="NCBI Taxonomy" id="209880"/>
    <lineage>
        <taxon>Bacteria</taxon>
        <taxon>Bacillati</taxon>
        <taxon>Bacillota</taxon>
        <taxon>Negativicutes</taxon>
        <taxon>Veillonellales</taxon>
        <taxon>Veillonellaceae</taxon>
        <taxon>Allisonella</taxon>
    </lineage>
</organism>
<proteinExistence type="inferred from homology"/>
<accession>A0A1G5VMX8</accession>
<dbReference type="STRING" id="209880.SAMN02910343_00747"/>
<feature type="transmembrane region" description="Helical" evidence="6">
    <location>
        <begin position="12"/>
        <end position="32"/>
    </location>
</feature>
<dbReference type="GeneID" id="87755780"/>
<evidence type="ECO:0000256" key="6">
    <source>
        <dbReference type="RuleBase" id="RU366058"/>
    </source>
</evidence>
<keyword evidence="9" id="KW-1185">Reference proteome</keyword>
<reference evidence="8 9" key="1">
    <citation type="submission" date="2016-10" db="EMBL/GenBank/DDBJ databases">
        <authorList>
            <person name="de Groot N.N."/>
        </authorList>
    </citation>
    <scope>NUCLEOTIDE SEQUENCE [LARGE SCALE GENOMIC DNA]</scope>
    <source>
        <strain evidence="8 9">DSM 15230</strain>
    </source>
</reference>
<dbReference type="PANTHER" id="PTHR12677">
    <property type="entry name" value="GOLGI APPARATUS MEMBRANE PROTEIN TVP38-RELATED"/>
    <property type="match status" value="1"/>
</dbReference>
<dbReference type="PANTHER" id="PTHR12677:SF59">
    <property type="entry name" value="GOLGI APPARATUS MEMBRANE PROTEIN TVP38-RELATED"/>
    <property type="match status" value="1"/>
</dbReference>
<evidence type="ECO:0000313" key="9">
    <source>
        <dbReference type="Proteomes" id="UP000199689"/>
    </source>
</evidence>
<comment type="subcellular location">
    <subcellularLocation>
        <location evidence="1 6">Cell membrane</location>
        <topology evidence="1 6">Multi-pass membrane protein</topology>
    </subcellularLocation>
</comment>
<evidence type="ECO:0000256" key="3">
    <source>
        <dbReference type="ARBA" id="ARBA00022692"/>
    </source>
</evidence>
<protein>
    <recommendedName>
        <fullName evidence="6">TVP38/TMEM64 family membrane protein</fullName>
    </recommendedName>
</protein>
<evidence type="ECO:0000259" key="7">
    <source>
        <dbReference type="Pfam" id="PF09335"/>
    </source>
</evidence>
<feature type="transmembrane region" description="Helical" evidence="6">
    <location>
        <begin position="145"/>
        <end position="166"/>
    </location>
</feature>
<feature type="domain" description="VTT" evidence="7">
    <location>
        <begin position="79"/>
        <end position="194"/>
    </location>
</feature>
<evidence type="ECO:0000256" key="4">
    <source>
        <dbReference type="ARBA" id="ARBA00022989"/>
    </source>
</evidence>
<dbReference type="InterPro" id="IPR015414">
    <property type="entry name" value="TMEM64"/>
</dbReference>
<keyword evidence="3 6" id="KW-0812">Transmembrane</keyword>
<name>A0A1G5VMX8_9FIRM</name>
<dbReference type="GO" id="GO:0005886">
    <property type="term" value="C:plasma membrane"/>
    <property type="evidence" value="ECO:0007669"/>
    <property type="project" value="UniProtKB-SubCell"/>
</dbReference>
<comment type="similarity">
    <text evidence="6">Belongs to the TVP38/TMEM64 family.</text>
</comment>
<dbReference type="AlphaFoldDB" id="A0A1G5VMX8"/>
<dbReference type="RefSeq" id="WP_234944913.1">
    <property type="nucleotide sequence ID" value="NZ_CAUWGZ010000009.1"/>
</dbReference>
<dbReference type="Pfam" id="PF09335">
    <property type="entry name" value="VTT_dom"/>
    <property type="match status" value="1"/>
</dbReference>
<feature type="transmembrane region" description="Helical" evidence="6">
    <location>
        <begin position="52"/>
        <end position="74"/>
    </location>
</feature>
<sequence length="230" mass="26376">MNMLKKERLTQIIIFVVSMLIVGFLLWYINYLNPHFYKTIWQLSARGDMMGLSEYIASFGYFSAIITIVLLAICNMTGLPTIPFLTVAGIIFGIIPGIIISWLGEFIGCILSFVFTRFFFRAHAEKLIEKNNMLTRLDSYSNMKSMLIARSIPYSPNILITALGAVSSLSFKAHFWATFIGKWPSVIIEVFLGHDLLNLAEHGLRFIFLVVLCIAGYFYMRWRKNSKNRK</sequence>
<evidence type="ECO:0000256" key="5">
    <source>
        <dbReference type="ARBA" id="ARBA00023136"/>
    </source>
</evidence>
<feature type="transmembrane region" description="Helical" evidence="6">
    <location>
        <begin position="202"/>
        <end position="220"/>
    </location>
</feature>
<dbReference type="Proteomes" id="UP000199689">
    <property type="component" value="Unassembled WGS sequence"/>
</dbReference>
<keyword evidence="5 6" id="KW-0472">Membrane</keyword>
<evidence type="ECO:0000256" key="1">
    <source>
        <dbReference type="ARBA" id="ARBA00004651"/>
    </source>
</evidence>
<evidence type="ECO:0000313" key="8">
    <source>
        <dbReference type="EMBL" id="SDA47222.1"/>
    </source>
</evidence>
<keyword evidence="2 6" id="KW-1003">Cell membrane</keyword>
<feature type="transmembrane region" description="Helical" evidence="6">
    <location>
        <begin position="81"/>
        <end position="100"/>
    </location>
</feature>
<keyword evidence="4 6" id="KW-1133">Transmembrane helix</keyword>
<dbReference type="InterPro" id="IPR032816">
    <property type="entry name" value="VTT_dom"/>
</dbReference>
<dbReference type="EMBL" id="FMXA01000008">
    <property type="protein sequence ID" value="SDA47222.1"/>
    <property type="molecule type" value="Genomic_DNA"/>
</dbReference>
<gene>
    <name evidence="8" type="ORF">SAMN02910343_00747</name>
</gene>
<evidence type="ECO:0000256" key="2">
    <source>
        <dbReference type="ARBA" id="ARBA00022475"/>
    </source>
</evidence>